<dbReference type="CDD" id="cd01948">
    <property type="entry name" value="EAL"/>
    <property type="match status" value="1"/>
</dbReference>
<dbReference type="InterPro" id="IPR029787">
    <property type="entry name" value="Nucleotide_cyclase"/>
</dbReference>
<evidence type="ECO:0000259" key="2">
    <source>
        <dbReference type="PROSITE" id="PS50883"/>
    </source>
</evidence>
<feature type="compositionally biased region" description="Low complexity" evidence="1">
    <location>
        <begin position="620"/>
        <end position="635"/>
    </location>
</feature>
<dbReference type="NCBIfam" id="TIGR00254">
    <property type="entry name" value="GGDEF"/>
    <property type="match status" value="1"/>
</dbReference>
<dbReference type="SUPFAM" id="SSF55073">
    <property type="entry name" value="Nucleotide cyclase"/>
    <property type="match status" value="1"/>
</dbReference>
<evidence type="ECO:0000259" key="3">
    <source>
        <dbReference type="PROSITE" id="PS50887"/>
    </source>
</evidence>
<evidence type="ECO:0000313" key="4">
    <source>
        <dbReference type="EMBL" id="MXP64778.1"/>
    </source>
</evidence>
<dbReference type="CDD" id="cd01949">
    <property type="entry name" value="GGDEF"/>
    <property type="match status" value="1"/>
</dbReference>
<feature type="region of interest" description="Disordered" evidence="1">
    <location>
        <begin position="23"/>
        <end position="61"/>
    </location>
</feature>
<dbReference type="InterPro" id="IPR001633">
    <property type="entry name" value="EAL_dom"/>
</dbReference>
<evidence type="ECO:0000313" key="5">
    <source>
        <dbReference type="Proteomes" id="UP000460715"/>
    </source>
</evidence>
<feature type="domain" description="GGDEF" evidence="3">
    <location>
        <begin position="217"/>
        <end position="350"/>
    </location>
</feature>
<dbReference type="Pfam" id="PF00563">
    <property type="entry name" value="EAL"/>
    <property type="match status" value="1"/>
</dbReference>
<dbReference type="PROSITE" id="PS50883">
    <property type="entry name" value="EAL"/>
    <property type="match status" value="1"/>
</dbReference>
<name>A0A845BDF6_9PROT</name>
<dbReference type="SMART" id="SM00052">
    <property type="entry name" value="EAL"/>
    <property type="match status" value="1"/>
</dbReference>
<dbReference type="Gene3D" id="3.20.20.450">
    <property type="entry name" value="EAL domain"/>
    <property type="match status" value="1"/>
</dbReference>
<dbReference type="InterPro" id="IPR052155">
    <property type="entry name" value="Biofilm_reg_signaling"/>
</dbReference>
<dbReference type="Gene3D" id="3.30.70.270">
    <property type="match status" value="1"/>
</dbReference>
<organism evidence="4 5">
    <name type="scientific">Teichococcus coralli</name>
    <dbReference type="NCBI Taxonomy" id="2545983"/>
    <lineage>
        <taxon>Bacteria</taxon>
        <taxon>Pseudomonadati</taxon>
        <taxon>Pseudomonadota</taxon>
        <taxon>Alphaproteobacteria</taxon>
        <taxon>Acetobacterales</taxon>
        <taxon>Roseomonadaceae</taxon>
        <taxon>Roseomonas</taxon>
    </lineage>
</organism>
<dbReference type="AlphaFoldDB" id="A0A845BDF6"/>
<dbReference type="PANTHER" id="PTHR44757">
    <property type="entry name" value="DIGUANYLATE CYCLASE DGCP"/>
    <property type="match status" value="1"/>
</dbReference>
<comment type="caution">
    <text evidence="4">The sequence shown here is derived from an EMBL/GenBank/DDBJ whole genome shotgun (WGS) entry which is preliminary data.</text>
</comment>
<dbReference type="EMBL" id="SNVJ01000014">
    <property type="protein sequence ID" value="MXP64778.1"/>
    <property type="molecule type" value="Genomic_DNA"/>
</dbReference>
<dbReference type="SMART" id="SM00267">
    <property type="entry name" value="GGDEF"/>
    <property type="match status" value="1"/>
</dbReference>
<dbReference type="InterPro" id="IPR000014">
    <property type="entry name" value="PAS"/>
</dbReference>
<reference evidence="4 5" key="1">
    <citation type="submission" date="2019-03" db="EMBL/GenBank/DDBJ databases">
        <title>Roseomonas sp. a novel Roseomonas species isolated from Sea whip Gorgonian.</title>
        <authorList>
            <person name="Li F."/>
            <person name="Pan X."/>
            <person name="Huang S."/>
            <person name="Li Z."/>
            <person name="Meng B."/>
        </authorList>
    </citation>
    <scope>NUCLEOTIDE SEQUENCE [LARGE SCALE GENOMIC DNA]</scope>
    <source>
        <strain evidence="4 5">M0104</strain>
    </source>
</reference>
<accession>A0A845BDF6</accession>
<dbReference type="InterPro" id="IPR043128">
    <property type="entry name" value="Rev_trsase/Diguanyl_cyclase"/>
</dbReference>
<sequence>MQPCRPRRWRNAGAAQGLSCRSGPAARFGGHSRRQDRCRRMNRSPSVPGSAVCPAPGSRGAARGTRYRAMIDMASAGIWQVDDCGRTLFANTRLAALFGGSAPSGLAEAGLLRTNRVPQAGPFGFSLNEEEATIPARGGRSEVNLLVACSPWNWLEETAPGAGGARQAATLTLTDITELKRAQARTERRAWRDELTGLANRAGFQRLLEGLVQEPGRNFTLLLLDLDKFKSVNDRHGHAAGDILLCEAAGRMRAAMRGEDLVCRLGGNEFAVLAQGRNAEARMDRLACRLSRALSRPVQFNGLDLPLSASIGYARFPADGKTPDAVLQAAGLALHKVKHAQRGTFMRFDAGLLEAERRRNRLREALPAAIAQGKFVLLWQPQFTLGDQALCGAEALLRWPDCPAGPNVSPAEFLAEARSAGLMPAIDQWVLHTALRQAALWSRQPRAPRLVAINISAATLSDRRFPAQVAEALASHSVAPQNLEIEIPEDIAAQDLDALLPILQALRGLGVRVALDDLGGGLSSLAHLVRLPVDRVKLDRSLVAGLSGGRQELALLRALVAVSQSLAVPVLAEGVETAAQDRVLRREGVHAAQGFLYSRPVPADLLTSPSAGERHRAPAEEAGQPGVPAGGAVPA</sequence>
<dbReference type="PANTHER" id="PTHR44757:SF2">
    <property type="entry name" value="BIOFILM ARCHITECTURE MAINTENANCE PROTEIN MBAA"/>
    <property type="match status" value="1"/>
</dbReference>
<dbReference type="InterPro" id="IPR035919">
    <property type="entry name" value="EAL_sf"/>
</dbReference>
<dbReference type="PROSITE" id="PS50887">
    <property type="entry name" value="GGDEF"/>
    <property type="match status" value="1"/>
</dbReference>
<dbReference type="InterPro" id="IPR000160">
    <property type="entry name" value="GGDEF_dom"/>
</dbReference>
<keyword evidence="5" id="KW-1185">Reference proteome</keyword>
<proteinExistence type="predicted"/>
<dbReference type="SUPFAM" id="SSF141868">
    <property type="entry name" value="EAL domain-like"/>
    <property type="match status" value="1"/>
</dbReference>
<evidence type="ECO:0000256" key="1">
    <source>
        <dbReference type="SAM" id="MobiDB-lite"/>
    </source>
</evidence>
<feature type="region of interest" description="Disordered" evidence="1">
    <location>
        <begin position="607"/>
        <end position="635"/>
    </location>
</feature>
<dbReference type="Pfam" id="PF13188">
    <property type="entry name" value="PAS_8"/>
    <property type="match status" value="1"/>
</dbReference>
<protein>
    <submittedName>
        <fullName evidence="4">EAL domain-containing protein</fullName>
    </submittedName>
</protein>
<dbReference type="Pfam" id="PF00990">
    <property type="entry name" value="GGDEF"/>
    <property type="match status" value="1"/>
</dbReference>
<gene>
    <name evidence="4" type="ORF">E0493_15605</name>
</gene>
<dbReference type="Gene3D" id="3.30.450.20">
    <property type="entry name" value="PAS domain"/>
    <property type="match status" value="1"/>
</dbReference>
<feature type="domain" description="EAL" evidence="2">
    <location>
        <begin position="359"/>
        <end position="614"/>
    </location>
</feature>
<dbReference type="Proteomes" id="UP000460715">
    <property type="component" value="Unassembled WGS sequence"/>
</dbReference>